<accession>C3J9D5</accession>
<dbReference type="Proteomes" id="UP000004295">
    <property type="component" value="Unassembled WGS sequence"/>
</dbReference>
<dbReference type="STRING" id="553175.POREN0001_1078"/>
<proteinExistence type="predicted"/>
<name>C3J9D5_POREA</name>
<protein>
    <submittedName>
        <fullName evidence="1">Uncharacterized protein</fullName>
    </submittedName>
</protein>
<evidence type="ECO:0000313" key="1">
    <source>
        <dbReference type="EMBL" id="EEN83256.1"/>
    </source>
</evidence>
<dbReference type="EMBL" id="ACNN01000012">
    <property type="protein sequence ID" value="EEN83256.1"/>
    <property type="molecule type" value="Genomic_DNA"/>
</dbReference>
<dbReference type="AlphaFoldDB" id="C3J9D5"/>
<sequence>MSEKKRFLGLQRKKIQPPFLPFFTEKGETSTPQTVPLRRYYT</sequence>
<gene>
    <name evidence="1" type="ORF">POREN0001_1078</name>
</gene>
<organism evidence="1 2">
    <name type="scientific">Porphyromonas endodontalis (strain ATCC 35406 / DSM 24491 / JCM 8526 / CCUG 16442 / BCRC 14492 / NCTC 13058 / HG 370)</name>
    <name type="common">Bacteroides endodontalis</name>
    <dbReference type="NCBI Taxonomy" id="553175"/>
    <lineage>
        <taxon>Bacteria</taxon>
        <taxon>Pseudomonadati</taxon>
        <taxon>Bacteroidota</taxon>
        <taxon>Bacteroidia</taxon>
        <taxon>Bacteroidales</taxon>
        <taxon>Porphyromonadaceae</taxon>
        <taxon>Porphyromonas</taxon>
    </lineage>
</organism>
<evidence type="ECO:0000313" key="2">
    <source>
        <dbReference type="Proteomes" id="UP000004295"/>
    </source>
</evidence>
<comment type="caution">
    <text evidence="1">The sequence shown here is derived from an EMBL/GenBank/DDBJ whole genome shotgun (WGS) entry which is preliminary data.</text>
</comment>
<keyword evidence="2" id="KW-1185">Reference proteome</keyword>
<reference evidence="1 2" key="1">
    <citation type="submission" date="2009-04" db="EMBL/GenBank/DDBJ databases">
        <authorList>
            <person name="Sebastian Y."/>
            <person name="Madupu R."/>
            <person name="Durkin A.S."/>
            <person name="Torralba M."/>
            <person name="Methe B."/>
            <person name="Sutton G.G."/>
            <person name="Strausberg R.L."/>
            <person name="Nelson K.E."/>
        </authorList>
    </citation>
    <scope>NUCLEOTIDE SEQUENCE [LARGE SCALE GENOMIC DNA]</scope>
    <source>
        <strain evidence="2">ATCC 35406 / BCRC 14492 / JCM 8526 / NCTC 13058 / HG 370</strain>
    </source>
</reference>